<sequence>MIEATVNGVSFKSIGLGLKSHNISVLPPTKDNTIEIAEMDGEIDFGSTYGPRTFDLECIVMADDPTIDYHRRVAQVAALFNIKKGDIVFTFSDLQGRKYVGRYAGTMPIEKLIFDGEVTIPIKMSNPYPESDEVINEKTLYQSGDMINAFSDGGVSTSPMIVLTNTGTTTIQRFKLTHEYLIEG</sequence>
<dbReference type="Pfam" id="PF05709">
    <property type="entry name" value="Sipho_tail"/>
    <property type="match status" value="1"/>
</dbReference>
<evidence type="ECO:0000259" key="1">
    <source>
        <dbReference type="Pfam" id="PF05709"/>
    </source>
</evidence>
<proteinExistence type="predicted"/>
<dbReference type="Proteomes" id="UP000190188">
    <property type="component" value="Unassembled WGS sequence"/>
</dbReference>
<feature type="domain" description="Siphovirus-type tail component RIFT-related" evidence="1">
    <location>
        <begin position="20"/>
        <end position="121"/>
    </location>
</feature>
<reference evidence="2 3" key="1">
    <citation type="submission" date="2017-01" db="EMBL/GenBank/DDBJ databases">
        <title>Genome analysis of Paenibacillus selenitrireducens ES3-24.</title>
        <authorList>
            <person name="Xu D."/>
            <person name="Yao R."/>
            <person name="Zheng S."/>
        </authorList>
    </citation>
    <scope>NUCLEOTIDE SEQUENCE [LARGE SCALE GENOMIC DNA]</scope>
    <source>
        <strain evidence="2 3">ES3-24</strain>
    </source>
</reference>
<evidence type="ECO:0000313" key="3">
    <source>
        <dbReference type="Proteomes" id="UP000190188"/>
    </source>
</evidence>
<dbReference type="Gene3D" id="2.40.30.200">
    <property type="match status" value="1"/>
</dbReference>
<gene>
    <name evidence="2" type="ORF">BVG16_13535</name>
</gene>
<evidence type="ECO:0000313" key="2">
    <source>
        <dbReference type="EMBL" id="OPA77472.1"/>
    </source>
</evidence>
<dbReference type="InterPro" id="IPR008841">
    <property type="entry name" value="Siphovirus-type_tail_N"/>
</dbReference>
<dbReference type="EMBL" id="MSZX01000005">
    <property type="protein sequence ID" value="OPA77472.1"/>
    <property type="molecule type" value="Genomic_DNA"/>
</dbReference>
<comment type="caution">
    <text evidence="2">The sequence shown here is derived from an EMBL/GenBank/DDBJ whole genome shotgun (WGS) entry which is preliminary data.</text>
</comment>
<dbReference type="STRING" id="1324314.BVG16_13535"/>
<dbReference type="AlphaFoldDB" id="A0A1T2XCH1"/>
<keyword evidence="3" id="KW-1185">Reference proteome</keyword>
<dbReference type="OrthoDB" id="3078561at2"/>
<protein>
    <submittedName>
        <fullName evidence="2">Phage tail protein</fullName>
    </submittedName>
</protein>
<dbReference type="RefSeq" id="WP_078499213.1">
    <property type="nucleotide sequence ID" value="NZ_MSZX01000005.1"/>
</dbReference>
<organism evidence="2 3">
    <name type="scientific">Paenibacillus selenitireducens</name>
    <dbReference type="NCBI Taxonomy" id="1324314"/>
    <lineage>
        <taxon>Bacteria</taxon>
        <taxon>Bacillati</taxon>
        <taxon>Bacillota</taxon>
        <taxon>Bacilli</taxon>
        <taxon>Bacillales</taxon>
        <taxon>Paenibacillaceae</taxon>
        <taxon>Paenibacillus</taxon>
    </lineage>
</organism>
<name>A0A1T2XCH1_9BACL</name>
<accession>A0A1T2XCH1</accession>